<reference evidence="2" key="1">
    <citation type="journal article" date="2022" name="Int. J. Mol. Sci.">
        <title>Draft Genome of Tanacetum Coccineum: Genomic Comparison of Closely Related Tanacetum-Family Plants.</title>
        <authorList>
            <person name="Yamashiro T."/>
            <person name="Shiraishi A."/>
            <person name="Nakayama K."/>
            <person name="Satake H."/>
        </authorList>
    </citation>
    <scope>NUCLEOTIDE SEQUENCE</scope>
</reference>
<comment type="caution">
    <text evidence="2">The sequence shown here is derived from an EMBL/GenBank/DDBJ whole genome shotgun (WGS) entry which is preliminary data.</text>
</comment>
<sequence>MARSGTDLKMAKLLASAAIFPAEKDPTLNDVDILQTMEAKPSEEIPIEENVVDIVQKAPSLVMQGKVRHEEKEQVADEPTKEVEDVQGADEPAKKVMSEPGANEFTMEVVDEQGVDEPAKEVANIQGADEPAQEVVDEQVADEPTKEVVDDSNKESS</sequence>
<evidence type="ECO:0000313" key="3">
    <source>
        <dbReference type="Proteomes" id="UP001151760"/>
    </source>
</evidence>
<proteinExistence type="predicted"/>
<accession>A0ABQ4YJ32</accession>
<dbReference type="EMBL" id="BQNB010010415">
    <property type="protein sequence ID" value="GJS76990.1"/>
    <property type="molecule type" value="Genomic_DNA"/>
</dbReference>
<feature type="compositionally biased region" description="Basic and acidic residues" evidence="1">
    <location>
        <begin position="67"/>
        <end position="84"/>
    </location>
</feature>
<dbReference type="Proteomes" id="UP001151760">
    <property type="component" value="Unassembled WGS sequence"/>
</dbReference>
<protein>
    <submittedName>
        <fullName evidence="2">Uncharacterized protein</fullName>
    </submittedName>
</protein>
<gene>
    <name evidence="2" type="ORF">Tco_0726871</name>
</gene>
<feature type="compositionally biased region" description="Acidic residues" evidence="1">
    <location>
        <begin position="131"/>
        <end position="141"/>
    </location>
</feature>
<name>A0ABQ4YJ32_9ASTR</name>
<evidence type="ECO:0000313" key="2">
    <source>
        <dbReference type="EMBL" id="GJS76990.1"/>
    </source>
</evidence>
<feature type="compositionally biased region" description="Basic and acidic residues" evidence="1">
    <location>
        <begin position="143"/>
        <end position="157"/>
    </location>
</feature>
<evidence type="ECO:0000256" key="1">
    <source>
        <dbReference type="SAM" id="MobiDB-lite"/>
    </source>
</evidence>
<reference evidence="2" key="2">
    <citation type="submission" date="2022-01" db="EMBL/GenBank/DDBJ databases">
        <authorList>
            <person name="Yamashiro T."/>
            <person name="Shiraishi A."/>
            <person name="Satake H."/>
            <person name="Nakayama K."/>
        </authorList>
    </citation>
    <scope>NUCLEOTIDE SEQUENCE</scope>
</reference>
<feature type="region of interest" description="Disordered" evidence="1">
    <location>
        <begin position="66"/>
        <end position="157"/>
    </location>
</feature>
<organism evidence="2 3">
    <name type="scientific">Tanacetum coccineum</name>
    <dbReference type="NCBI Taxonomy" id="301880"/>
    <lineage>
        <taxon>Eukaryota</taxon>
        <taxon>Viridiplantae</taxon>
        <taxon>Streptophyta</taxon>
        <taxon>Embryophyta</taxon>
        <taxon>Tracheophyta</taxon>
        <taxon>Spermatophyta</taxon>
        <taxon>Magnoliopsida</taxon>
        <taxon>eudicotyledons</taxon>
        <taxon>Gunneridae</taxon>
        <taxon>Pentapetalae</taxon>
        <taxon>asterids</taxon>
        <taxon>campanulids</taxon>
        <taxon>Asterales</taxon>
        <taxon>Asteraceae</taxon>
        <taxon>Asteroideae</taxon>
        <taxon>Anthemideae</taxon>
        <taxon>Anthemidinae</taxon>
        <taxon>Tanacetum</taxon>
    </lineage>
</organism>
<keyword evidence="3" id="KW-1185">Reference proteome</keyword>